<dbReference type="Pfam" id="PF08305">
    <property type="entry name" value="NPCBM"/>
    <property type="match status" value="1"/>
</dbReference>
<feature type="signal peptide" evidence="1">
    <location>
        <begin position="1"/>
        <end position="29"/>
    </location>
</feature>
<gene>
    <name evidence="3" type="ORF">BOO71_0011578</name>
</gene>
<proteinExistence type="predicted"/>
<name>A0A1U7NUB6_9DEIO</name>
<feature type="domain" description="Glycosyl hydrolase family 98 putative carbohydrate-binding module" evidence="2">
    <location>
        <begin position="62"/>
        <end position="211"/>
    </location>
</feature>
<comment type="caution">
    <text evidence="3">The sequence shown here is derived from an EMBL/GenBank/DDBJ whole genome shotgun (WGS) entry which is preliminary data.</text>
</comment>
<dbReference type="STRING" id="249408.BOO71_0011578"/>
<dbReference type="AlphaFoldDB" id="A0A1U7NUB6"/>
<dbReference type="PROSITE" id="PS51257">
    <property type="entry name" value="PROKAR_LIPOPROTEIN"/>
    <property type="match status" value="1"/>
</dbReference>
<evidence type="ECO:0000313" key="3">
    <source>
        <dbReference type="EMBL" id="OLV16509.1"/>
    </source>
</evidence>
<keyword evidence="4" id="KW-1185">Reference proteome</keyword>
<keyword evidence="1" id="KW-0732">Signal</keyword>
<reference evidence="3 4" key="1">
    <citation type="submission" date="2017-01" db="EMBL/GenBank/DDBJ databases">
        <title>Genome Analysis of Deinococcus marmoris KOPRI26562.</title>
        <authorList>
            <person name="Kim J.H."/>
            <person name="Oh H.-M."/>
        </authorList>
    </citation>
    <scope>NUCLEOTIDE SEQUENCE [LARGE SCALE GENOMIC DNA]</scope>
    <source>
        <strain evidence="3 4">KOPRI26562</strain>
    </source>
</reference>
<dbReference type="InterPro" id="IPR038637">
    <property type="entry name" value="NPCBM_sf"/>
</dbReference>
<evidence type="ECO:0000259" key="2">
    <source>
        <dbReference type="SMART" id="SM00776"/>
    </source>
</evidence>
<dbReference type="Gene3D" id="2.60.120.1060">
    <property type="entry name" value="NPCBM/NEW2 domain"/>
    <property type="match status" value="1"/>
</dbReference>
<dbReference type="EMBL" id="MSTI01000138">
    <property type="protein sequence ID" value="OLV16509.1"/>
    <property type="molecule type" value="Genomic_DNA"/>
</dbReference>
<dbReference type="InterPro" id="IPR008979">
    <property type="entry name" value="Galactose-bd-like_sf"/>
</dbReference>
<protein>
    <submittedName>
        <fullName evidence="3">Alpha-galactosidase</fullName>
    </submittedName>
</protein>
<dbReference type="OrthoDB" id="57532at2"/>
<accession>A0A1U7NUB6</accession>
<dbReference type="InterPro" id="IPR013222">
    <property type="entry name" value="Glyco_hyd_98_carb-bd"/>
</dbReference>
<evidence type="ECO:0000313" key="4">
    <source>
        <dbReference type="Proteomes" id="UP000186607"/>
    </source>
</evidence>
<dbReference type="SMART" id="SM00776">
    <property type="entry name" value="NPCBM"/>
    <property type="match status" value="1"/>
</dbReference>
<evidence type="ECO:0000256" key="1">
    <source>
        <dbReference type="SAM" id="SignalP"/>
    </source>
</evidence>
<dbReference type="RefSeq" id="WP_083653667.1">
    <property type="nucleotide sequence ID" value="NZ_MSTI01000138.1"/>
</dbReference>
<dbReference type="Proteomes" id="UP000186607">
    <property type="component" value="Unassembled WGS sequence"/>
</dbReference>
<feature type="chain" id="PRO_5013296009" evidence="1">
    <location>
        <begin position="30"/>
        <end position="335"/>
    </location>
</feature>
<organism evidence="3 4">
    <name type="scientific">Deinococcus marmoris</name>
    <dbReference type="NCBI Taxonomy" id="249408"/>
    <lineage>
        <taxon>Bacteria</taxon>
        <taxon>Thermotogati</taxon>
        <taxon>Deinococcota</taxon>
        <taxon>Deinococci</taxon>
        <taxon>Deinococcales</taxon>
        <taxon>Deinococcaceae</taxon>
        <taxon>Deinococcus</taxon>
    </lineage>
</organism>
<dbReference type="SUPFAM" id="SSF49785">
    <property type="entry name" value="Galactose-binding domain-like"/>
    <property type="match status" value="1"/>
</dbReference>
<sequence length="335" mass="35672">MYIPRFLPSLTAALILSALLSACGGSDPAAPAAAETDPYAGGAAYPWTYAAPSGQLSAQRLTAALNTLSFEPLLAATNGWGPIELDHSNGEQRAGDGRTLTLGGVTYAEGFGTHAGSEMRFSLQGHNGARCTRFTSRIGVDDEVGNRGSVVFQVFLDGALAYSSGTMTGASATRNIDLDISGRGELRLVVKDAGDGINSDHADWANPQVRCENDPGADLRYSFSFPRGINARYGKTATAILRVTDEPGHTSGPVSFKLSVFNWTSPGAPPLQLIEPNRVYDATTLPAEFPVRLRLRTPFPDGFTPPTGTVEITFAANLEDRGFFKRASLNWNVLR</sequence>
<dbReference type="eggNOG" id="COG0429">
    <property type="taxonomic scope" value="Bacteria"/>
</dbReference>